<protein>
    <submittedName>
        <fullName evidence="2">Uncharacterized protein</fullName>
    </submittedName>
</protein>
<dbReference type="Proteomes" id="UP001497516">
    <property type="component" value="Chromosome 5"/>
</dbReference>
<evidence type="ECO:0000256" key="1">
    <source>
        <dbReference type="SAM" id="MobiDB-lite"/>
    </source>
</evidence>
<organism evidence="2 3">
    <name type="scientific">Linum trigynum</name>
    <dbReference type="NCBI Taxonomy" id="586398"/>
    <lineage>
        <taxon>Eukaryota</taxon>
        <taxon>Viridiplantae</taxon>
        <taxon>Streptophyta</taxon>
        <taxon>Embryophyta</taxon>
        <taxon>Tracheophyta</taxon>
        <taxon>Spermatophyta</taxon>
        <taxon>Magnoliopsida</taxon>
        <taxon>eudicotyledons</taxon>
        <taxon>Gunneridae</taxon>
        <taxon>Pentapetalae</taxon>
        <taxon>rosids</taxon>
        <taxon>fabids</taxon>
        <taxon>Malpighiales</taxon>
        <taxon>Linaceae</taxon>
        <taxon>Linum</taxon>
    </lineage>
</organism>
<accession>A0AAV2EYH3</accession>
<feature type="compositionally biased region" description="Polar residues" evidence="1">
    <location>
        <begin position="1"/>
        <end position="21"/>
    </location>
</feature>
<evidence type="ECO:0000313" key="3">
    <source>
        <dbReference type="Proteomes" id="UP001497516"/>
    </source>
</evidence>
<sequence>MATKSFASSSKQSTEHNVSNSGGFGPALLLVENLEHVILPGPLKSHLLMGPALSVSPPKTQFQLFHVPLCSAPKKPKVVPPVPRC</sequence>
<gene>
    <name evidence="2" type="ORF">LTRI10_LOCUS31784</name>
</gene>
<keyword evidence="3" id="KW-1185">Reference proteome</keyword>
<name>A0AAV2EYH3_9ROSI</name>
<dbReference type="AlphaFoldDB" id="A0AAV2EYH3"/>
<dbReference type="EMBL" id="OZ034818">
    <property type="protein sequence ID" value="CAL1391035.1"/>
    <property type="molecule type" value="Genomic_DNA"/>
</dbReference>
<feature type="region of interest" description="Disordered" evidence="1">
    <location>
        <begin position="1"/>
        <end position="22"/>
    </location>
</feature>
<evidence type="ECO:0000313" key="2">
    <source>
        <dbReference type="EMBL" id="CAL1391035.1"/>
    </source>
</evidence>
<reference evidence="2 3" key="1">
    <citation type="submission" date="2024-04" db="EMBL/GenBank/DDBJ databases">
        <authorList>
            <person name="Fracassetti M."/>
        </authorList>
    </citation>
    <scope>NUCLEOTIDE SEQUENCE [LARGE SCALE GENOMIC DNA]</scope>
</reference>
<proteinExistence type="predicted"/>